<evidence type="ECO:0008006" key="4">
    <source>
        <dbReference type="Google" id="ProtNLM"/>
    </source>
</evidence>
<feature type="compositionally biased region" description="Pro residues" evidence="1">
    <location>
        <begin position="147"/>
        <end position="162"/>
    </location>
</feature>
<dbReference type="PANTHER" id="PTHR36542">
    <property type="entry name" value="GIG2-LIKE PROTEIN DRED-RELATED"/>
    <property type="match status" value="1"/>
</dbReference>
<evidence type="ECO:0000313" key="2">
    <source>
        <dbReference type="EMBL" id="KAJ3600323.1"/>
    </source>
</evidence>
<feature type="compositionally biased region" description="Pro residues" evidence="1">
    <location>
        <begin position="209"/>
        <end position="228"/>
    </location>
</feature>
<name>A0A9Q0E5M5_9TELE</name>
<dbReference type="AlphaFoldDB" id="A0A9Q0E5M5"/>
<accession>A0A9Q0E5M5</accession>
<dbReference type="PANTHER" id="PTHR36542:SF2">
    <property type="entry name" value="GIG2-LIKE PROTEIN DRED-RELATED"/>
    <property type="match status" value="1"/>
</dbReference>
<reference evidence="2" key="1">
    <citation type="submission" date="2022-07" db="EMBL/GenBank/DDBJ databases">
        <title>Chromosome-level genome of Muraenolepis orangiensis.</title>
        <authorList>
            <person name="Kim J."/>
        </authorList>
    </citation>
    <scope>NUCLEOTIDE SEQUENCE</scope>
    <source>
        <strain evidence="2">KU_S4_2022</strain>
        <tissue evidence="2">Muscle</tissue>
    </source>
</reference>
<feature type="compositionally biased region" description="Low complexity" evidence="1">
    <location>
        <begin position="178"/>
        <end position="187"/>
    </location>
</feature>
<comment type="caution">
    <text evidence="2">The sequence shown here is derived from an EMBL/GenBank/DDBJ whole genome shotgun (WGS) entry which is preliminary data.</text>
</comment>
<dbReference type="EMBL" id="JANIIK010000047">
    <property type="protein sequence ID" value="KAJ3600323.1"/>
    <property type="molecule type" value="Genomic_DNA"/>
</dbReference>
<feature type="region of interest" description="Disordered" evidence="1">
    <location>
        <begin position="128"/>
        <end position="244"/>
    </location>
</feature>
<feature type="compositionally biased region" description="Polar residues" evidence="1">
    <location>
        <begin position="235"/>
        <end position="244"/>
    </location>
</feature>
<gene>
    <name evidence="2" type="ORF">NHX12_031308</name>
</gene>
<keyword evidence="3" id="KW-1185">Reference proteome</keyword>
<dbReference type="SUPFAM" id="SSF56399">
    <property type="entry name" value="ADP-ribosylation"/>
    <property type="match status" value="1"/>
</dbReference>
<dbReference type="Proteomes" id="UP001148018">
    <property type="component" value="Unassembled WGS sequence"/>
</dbReference>
<dbReference type="Gene3D" id="3.90.175.10">
    <property type="entry name" value="Diphtheria Toxin, domain 1"/>
    <property type="match status" value="1"/>
</dbReference>
<dbReference type="OrthoDB" id="9894570at2759"/>
<evidence type="ECO:0000256" key="1">
    <source>
        <dbReference type="SAM" id="MobiDB-lite"/>
    </source>
</evidence>
<sequence length="244" mass="27346">MFQQQPLYSWVEFVFDLLFGVPRKRPTPPQRNRTYIMYHGTTRDIADVIMREGFRQSNDGMLGRGVYLSRDLSKASRYPIGLPEAQLCSWSRSTCFARRREACIRCHSSAKILDIEKEVAEYLKHAPFKKGGSGKRRMSAGLSPQREPTPSPEELTPSPPEELTPSPEKLTPSPPEELTPSPEKLTPAHLRSSPPVHLRSSPQSTESSPSPPEELTPSPPEELTPSPPEECNLPRPQSGTYTLT</sequence>
<protein>
    <recommendedName>
        <fullName evidence="4">PARP catalytic domain-containing protein</fullName>
    </recommendedName>
</protein>
<evidence type="ECO:0000313" key="3">
    <source>
        <dbReference type="Proteomes" id="UP001148018"/>
    </source>
</evidence>
<dbReference type="GO" id="GO:0005737">
    <property type="term" value="C:cytoplasm"/>
    <property type="evidence" value="ECO:0007669"/>
    <property type="project" value="TreeGrafter"/>
</dbReference>
<proteinExistence type="predicted"/>
<organism evidence="2 3">
    <name type="scientific">Muraenolepis orangiensis</name>
    <name type="common">Patagonian moray cod</name>
    <dbReference type="NCBI Taxonomy" id="630683"/>
    <lineage>
        <taxon>Eukaryota</taxon>
        <taxon>Metazoa</taxon>
        <taxon>Chordata</taxon>
        <taxon>Craniata</taxon>
        <taxon>Vertebrata</taxon>
        <taxon>Euteleostomi</taxon>
        <taxon>Actinopterygii</taxon>
        <taxon>Neopterygii</taxon>
        <taxon>Teleostei</taxon>
        <taxon>Neoteleostei</taxon>
        <taxon>Acanthomorphata</taxon>
        <taxon>Zeiogadaria</taxon>
        <taxon>Gadariae</taxon>
        <taxon>Gadiformes</taxon>
        <taxon>Muraenolepidoidei</taxon>
        <taxon>Muraenolepididae</taxon>
        <taxon>Muraenolepis</taxon>
    </lineage>
</organism>
<feature type="compositionally biased region" description="Basic residues" evidence="1">
    <location>
        <begin position="128"/>
        <end position="138"/>
    </location>
</feature>